<dbReference type="PROSITE" id="PS50977">
    <property type="entry name" value="HTH_TETR_2"/>
    <property type="match status" value="1"/>
</dbReference>
<proteinExistence type="predicted"/>
<dbReference type="SUPFAM" id="SSF46689">
    <property type="entry name" value="Homeodomain-like"/>
    <property type="match status" value="1"/>
</dbReference>
<dbReference type="InterPro" id="IPR036271">
    <property type="entry name" value="Tet_transcr_reg_TetR-rel_C_sf"/>
</dbReference>
<evidence type="ECO:0000256" key="3">
    <source>
        <dbReference type="ARBA" id="ARBA00023125"/>
    </source>
</evidence>
<dbReference type="SUPFAM" id="SSF48498">
    <property type="entry name" value="Tetracyclin repressor-like, C-terminal domain"/>
    <property type="match status" value="1"/>
</dbReference>
<accession>A0ABU8RY73</accession>
<sequence>MRIVDHEQRRQEIAEVAMDLIAHEGLEATTLNRIARQMGASIRVITHYFADKDTLLLAVYRILALQGQAPIAEVLARDPADLAGALNVLCGSDEATLKRWRVYVAFWDKAARSPRFAAEQRLWIEKTLALIGEVIVARTGSAGEIRPLAMELISLVYGMSVQRTLDPESWAPEAIAAVIDRKVREVDLLRPS</sequence>
<dbReference type="Gene3D" id="1.10.357.10">
    <property type="entry name" value="Tetracycline Repressor, domain 2"/>
    <property type="match status" value="1"/>
</dbReference>
<feature type="domain" description="HTH tetR-type" evidence="6">
    <location>
        <begin position="7"/>
        <end position="67"/>
    </location>
</feature>
<dbReference type="InterPro" id="IPR050109">
    <property type="entry name" value="HTH-type_TetR-like_transc_reg"/>
</dbReference>
<evidence type="ECO:0000256" key="2">
    <source>
        <dbReference type="ARBA" id="ARBA00023015"/>
    </source>
</evidence>
<evidence type="ECO:0000256" key="1">
    <source>
        <dbReference type="ARBA" id="ARBA00022491"/>
    </source>
</evidence>
<dbReference type="RefSeq" id="WP_339587926.1">
    <property type="nucleotide sequence ID" value="NZ_JBBHJZ010000003.1"/>
</dbReference>
<dbReference type="InterPro" id="IPR001647">
    <property type="entry name" value="HTH_TetR"/>
</dbReference>
<organism evidence="7 8">
    <name type="scientific">Novosphingobium anseongense</name>
    <dbReference type="NCBI Taxonomy" id="3133436"/>
    <lineage>
        <taxon>Bacteria</taxon>
        <taxon>Pseudomonadati</taxon>
        <taxon>Pseudomonadota</taxon>
        <taxon>Alphaproteobacteria</taxon>
        <taxon>Sphingomonadales</taxon>
        <taxon>Sphingomonadaceae</taxon>
        <taxon>Novosphingobium</taxon>
    </lineage>
</organism>
<comment type="caution">
    <text evidence="7">The sequence shown here is derived from an EMBL/GenBank/DDBJ whole genome shotgun (WGS) entry which is preliminary data.</text>
</comment>
<dbReference type="EMBL" id="JBBHJZ010000003">
    <property type="protein sequence ID" value="MEJ5977979.1"/>
    <property type="molecule type" value="Genomic_DNA"/>
</dbReference>
<keyword evidence="8" id="KW-1185">Reference proteome</keyword>
<keyword evidence="2" id="KW-0805">Transcription regulation</keyword>
<evidence type="ECO:0000256" key="4">
    <source>
        <dbReference type="ARBA" id="ARBA00023163"/>
    </source>
</evidence>
<feature type="DNA-binding region" description="H-T-H motif" evidence="5">
    <location>
        <begin position="30"/>
        <end position="49"/>
    </location>
</feature>
<evidence type="ECO:0000313" key="7">
    <source>
        <dbReference type="EMBL" id="MEJ5977979.1"/>
    </source>
</evidence>
<dbReference type="InterPro" id="IPR039538">
    <property type="entry name" value="BetI_C"/>
</dbReference>
<evidence type="ECO:0000259" key="6">
    <source>
        <dbReference type="PROSITE" id="PS50977"/>
    </source>
</evidence>
<evidence type="ECO:0000313" key="8">
    <source>
        <dbReference type="Proteomes" id="UP001361239"/>
    </source>
</evidence>
<dbReference type="InterPro" id="IPR009057">
    <property type="entry name" value="Homeodomain-like_sf"/>
</dbReference>
<dbReference type="Pfam" id="PF13977">
    <property type="entry name" value="TetR_C_6"/>
    <property type="match status" value="1"/>
</dbReference>
<dbReference type="PANTHER" id="PTHR30055:SF234">
    <property type="entry name" value="HTH-TYPE TRANSCRIPTIONAL REGULATOR BETI"/>
    <property type="match status" value="1"/>
</dbReference>
<dbReference type="PANTHER" id="PTHR30055">
    <property type="entry name" value="HTH-TYPE TRANSCRIPTIONAL REGULATOR RUTR"/>
    <property type="match status" value="1"/>
</dbReference>
<name>A0ABU8RY73_9SPHN</name>
<dbReference type="Proteomes" id="UP001361239">
    <property type="component" value="Unassembled WGS sequence"/>
</dbReference>
<keyword evidence="3 5" id="KW-0238">DNA-binding</keyword>
<keyword evidence="4" id="KW-0804">Transcription</keyword>
<protein>
    <submittedName>
        <fullName evidence="7">TetR family transcriptional regulator</fullName>
    </submittedName>
</protein>
<evidence type="ECO:0000256" key="5">
    <source>
        <dbReference type="PROSITE-ProRule" id="PRU00335"/>
    </source>
</evidence>
<reference evidence="7 8" key="1">
    <citation type="submission" date="2024-03" db="EMBL/GenBank/DDBJ databases">
        <authorList>
            <person name="Jo J.-H."/>
        </authorList>
    </citation>
    <scope>NUCLEOTIDE SEQUENCE [LARGE SCALE GENOMIC DNA]</scope>
    <source>
        <strain evidence="7 8">PS1R-30</strain>
    </source>
</reference>
<gene>
    <name evidence="7" type="ORF">WG901_15115</name>
</gene>
<dbReference type="PROSITE" id="PS01081">
    <property type="entry name" value="HTH_TETR_1"/>
    <property type="match status" value="1"/>
</dbReference>
<dbReference type="InterPro" id="IPR023772">
    <property type="entry name" value="DNA-bd_HTH_TetR-type_CS"/>
</dbReference>
<dbReference type="Pfam" id="PF00440">
    <property type="entry name" value="TetR_N"/>
    <property type="match status" value="1"/>
</dbReference>
<keyword evidence="1" id="KW-0678">Repressor</keyword>